<dbReference type="SUPFAM" id="SSF88659">
    <property type="entry name" value="Sigma3 and sigma4 domains of RNA polymerase sigma factors"/>
    <property type="match status" value="1"/>
</dbReference>
<feature type="domain" description="RNA polymerase sigma factor 70 region 4 type 2" evidence="6">
    <location>
        <begin position="109"/>
        <end position="157"/>
    </location>
</feature>
<accession>A0A521FVM0</accession>
<organism evidence="7 8">
    <name type="scientific">Pedobacter westerhofensis</name>
    <dbReference type="NCBI Taxonomy" id="425512"/>
    <lineage>
        <taxon>Bacteria</taxon>
        <taxon>Pseudomonadati</taxon>
        <taxon>Bacteroidota</taxon>
        <taxon>Sphingobacteriia</taxon>
        <taxon>Sphingobacteriales</taxon>
        <taxon>Sphingobacteriaceae</taxon>
        <taxon>Pedobacter</taxon>
    </lineage>
</organism>
<evidence type="ECO:0000256" key="4">
    <source>
        <dbReference type="ARBA" id="ARBA00023163"/>
    </source>
</evidence>
<evidence type="ECO:0000259" key="6">
    <source>
        <dbReference type="Pfam" id="PF08281"/>
    </source>
</evidence>
<gene>
    <name evidence="7" type="ORF">SAMN06265348_12414</name>
</gene>
<dbReference type="Proteomes" id="UP000320300">
    <property type="component" value="Unassembled WGS sequence"/>
</dbReference>
<dbReference type="InterPro" id="IPR013249">
    <property type="entry name" value="RNA_pol_sigma70_r4_t2"/>
</dbReference>
<keyword evidence="4" id="KW-0804">Transcription</keyword>
<dbReference type="NCBIfam" id="TIGR02937">
    <property type="entry name" value="sigma70-ECF"/>
    <property type="match status" value="1"/>
</dbReference>
<keyword evidence="8" id="KW-1185">Reference proteome</keyword>
<name>A0A521FVM0_9SPHI</name>
<dbReference type="Pfam" id="PF08281">
    <property type="entry name" value="Sigma70_r4_2"/>
    <property type="match status" value="1"/>
</dbReference>
<dbReference type="InterPro" id="IPR036388">
    <property type="entry name" value="WH-like_DNA-bd_sf"/>
</dbReference>
<dbReference type="InterPro" id="IPR013324">
    <property type="entry name" value="RNA_pol_sigma_r3/r4-like"/>
</dbReference>
<evidence type="ECO:0000256" key="1">
    <source>
        <dbReference type="ARBA" id="ARBA00010641"/>
    </source>
</evidence>
<dbReference type="InterPro" id="IPR007627">
    <property type="entry name" value="RNA_pol_sigma70_r2"/>
</dbReference>
<dbReference type="Gene3D" id="1.10.10.10">
    <property type="entry name" value="Winged helix-like DNA-binding domain superfamily/Winged helix DNA-binding domain"/>
    <property type="match status" value="1"/>
</dbReference>
<keyword evidence="2" id="KW-0805">Transcription regulation</keyword>
<dbReference type="OrthoDB" id="670026at2"/>
<dbReference type="GO" id="GO:0003677">
    <property type="term" value="F:DNA binding"/>
    <property type="evidence" value="ECO:0007669"/>
    <property type="project" value="InterPro"/>
</dbReference>
<evidence type="ECO:0000256" key="3">
    <source>
        <dbReference type="ARBA" id="ARBA00023082"/>
    </source>
</evidence>
<dbReference type="InterPro" id="IPR013325">
    <property type="entry name" value="RNA_pol_sigma_r2"/>
</dbReference>
<comment type="similarity">
    <text evidence="1">Belongs to the sigma-70 factor family. ECF subfamily.</text>
</comment>
<dbReference type="GO" id="GO:0016987">
    <property type="term" value="F:sigma factor activity"/>
    <property type="evidence" value="ECO:0007669"/>
    <property type="project" value="UniProtKB-KW"/>
</dbReference>
<proteinExistence type="inferred from homology"/>
<dbReference type="Gene3D" id="1.10.1740.10">
    <property type="match status" value="1"/>
</dbReference>
<keyword evidence="3" id="KW-0731">Sigma factor</keyword>
<evidence type="ECO:0000256" key="2">
    <source>
        <dbReference type="ARBA" id="ARBA00023015"/>
    </source>
</evidence>
<dbReference type="InterPro" id="IPR014284">
    <property type="entry name" value="RNA_pol_sigma-70_dom"/>
</dbReference>
<reference evidence="7 8" key="1">
    <citation type="submission" date="2017-05" db="EMBL/GenBank/DDBJ databases">
        <authorList>
            <person name="Varghese N."/>
            <person name="Submissions S."/>
        </authorList>
    </citation>
    <scope>NUCLEOTIDE SEQUENCE [LARGE SCALE GENOMIC DNA]</scope>
    <source>
        <strain evidence="7 8">DSM 19036</strain>
    </source>
</reference>
<evidence type="ECO:0000313" key="7">
    <source>
        <dbReference type="EMBL" id="SMO99621.1"/>
    </source>
</evidence>
<dbReference type="EMBL" id="FXTN01000024">
    <property type="protein sequence ID" value="SMO99621.1"/>
    <property type="molecule type" value="Genomic_DNA"/>
</dbReference>
<dbReference type="GO" id="GO:0006352">
    <property type="term" value="P:DNA-templated transcription initiation"/>
    <property type="evidence" value="ECO:0007669"/>
    <property type="project" value="InterPro"/>
</dbReference>
<dbReference type="InterPro" id="IPR039425">
    <property type="entry name" value="RNA_pol_sigma-70-like"/>
</dbReference>
<dbReference type="PANTHER" id="PTHR43133:SF25">
    <property type="entry name" value="RNA POLYMERASE SIGMA FACTOR RFAY-RELATED"/>
    <property type="match status" value="1"/>
</dbReference>
<protein>
    <submittedName>
        <fullName evidence="7">RNA polymerase sigma-70 factor, ECF subfamily</fullName>
    </submittedName>
</protein>
<evidence type="ECO:0000259" key="5">
    <source>
        <dbReference type="Pfam" id="PF04542"/>
    </source>
</evidence>
<feature type="domain" description="RNA polymerase sigma-70 region 2" evidence="5">
    <location>
        <begin position="13"/>
        <end position="75"/>
    </location>
</feature>
<dbReference type="Pfam" id="PF04542">
    <property type="entry name" value="Sigma70_r2"/>
    <property type="match status" value="1"/>
</dbReference>
<dbReference type="SUPFAM" id="SSF88946">
    <property type="entry name" value="Sigma2 domain of RNA polymerase sigma factors"/>
    <property type="match status" value="1"/>
</dbReference>
<dbReference type="PANTHER" id="PTHR43133">
    <property type="entry name" value="RNA POLYMERASE ECF-TYPE SIGMA FACTO"/>
    <property type="match status" value="1"/>
</dbReference>
<dbReference type="AlphaFoldDB" id="A0A521FVM0"/>
<sequence>MPDRIFGNSLSLYYKDLQIYARTLEPNMEEAEDLVQETLYKALRFQNQYNDSMSLRGWLFTILKNTRINAFRRKKFSSGFIISDQSLVYGQLTLSAARNDGEINCVLADIERSISVLKPDYSLPMCYFLKGYKYHEIATQLDIPIGTVKFRIHAAKEILKTQLRVYEFH</sequence>
<evidence type="ECO:0000313" key="8">
    <source>
        <dbReference type="Proteomes" id="UP000320300"/>
    </source>
</evidence>
<dbReference type="RefSeq" id="WP_142531347.1">
    <property type="nucleotide sequence ID" value="NZ_CBCSJO010000018.1"/>
</dbReference>